<evidence type="ECO:0000256" key="4">
    <source>
        <dbReference type="ARBA" id="ARBA00031870"/>
    </source>
</evidence>
<dbReference type="EMBL" id="CACRSW010000029">
    <property type="protein sequence ID" value="VYT12955.1"/>
    <property type="molecule type" value="Genomic_DNA"/>
</dbReference>
<dbReference type="GO" id="GO:0009982">
    <property type="term" value="F:pseudouridine synthase activity"/>
    <property type="evidence" value="ECO:0007669"/>
    <property type="project" value="InterPro"/>
</dbReference>
<organism evidence="8">
    <name type="scientific">Anaerococcus vaginalis</name>
    <dbReference type="NCBI Taxonomy" id="33037"/>
    <lineage>
        <taxon>Bacteria</taxon>
        <taxon>Bacillati</taxon>
        <taxon>Bacillota</taxon>
        <taxon>Tissierellia</taxon>
        <taxon>Tissierellales</taxon>
        <taxon>Peptoniphilaceae</taxon>
        <taxon>Anaerococcus</taxon>
    </lineage>
</organism>
<dbReference type="PROSITE" id="PS50889">
    <property type="entry name" value="S4"/>
    <property type="match status" value="1"/>
</dbReference>
<comment type="similarity">
    <text evidence="2">Belongs to the pseudouridine synthase RluA family.</text>
</comment>
<comment type="catalytic activity">
    <reaction evidence="1">
        <text>a uridine in RNA = a pseudouridine in RNA</text>
        <dbReference type="Rhea" id="RHEA:48348"/>
        <dbReference type="Rhea" id="RHEA-COMP:12068"/>
        <dbReference type="Rhea" id="RHEA-COMP:12069"/>
        <dbReference type="ChEBI" id="CHEBI:65314"/>
        <dbReference type="ChEBI" id="CHEBI:65315"/>
    </reaction>
</comment>
<dbReference type="InterPro" id="IPR020103">
    <property type="entry name" value="PsdUridine_synth_cat_dom_sf"/>
</dbReference>
<dbReference type="SUPFAM" id="SSF55120">
    <property type="entry name" value="Pseudouridine synthase"/>
    <property type="match status" value="1"/>
</dbReference>
<keyword evidence="6" id="KW-0694">RNA-binding</keyword>
<dbReference type="RefSeq" id="WP_156329346.1">
    <property type="nucleotide sequence ID" value="NZ_CACRSW010000029.1"/>
</dbReference>
<sequence length="286" mass="33685">MTYIEFKADRKISLKKFLLDKNISNRAYKKIIKNSILVNDKKIEKNIKLNPDDNIKIIIEDESLNYEPINKELEILYEDQDIIAIDKDANLTVNSKGQESLANYISYYFLKNNIKSQVRFINRLDMNTSGIILIAKNPYAQAYYQKLIENNDFDKEYLALVEGNLEIDKTIFLKINYDENNKKMKIADEGDEIKTYFKNIKLYDKFSLIYCKIYTGKTHQIRISLSNLNHPIIGDKLYGSKYKLDRFLLHSYKVSFIRFRDGEKITILSRPKFDKYLNSSLLRGDS</sequence>
<dbReference type="CDD" id="cd02869">
    <property type="entry name" value="PseudoU_synth_RluA_like"/>
    <property type="match status" value="1"/>
</dbReference>
<dbReference type="GO" id="GO:0140098">
    <property type="term" value="F:catalytic activity, acting on RNA"/>
    <property type="evidence" value="ECO:0007669"/>
    <property type="project" value="UniProtKB-ARBA"/>
</dbReference>
<evidence type="ECO:0000313" key="8">
    <source>
        <dbReference type="EMBL" id="VYT12955.1"/>
    </source>
</evidence>
<protein>
    <recommendedName>
        <fullName evidence="4">RNA pseudouridylate synthase</fullName>
    </recommendedName>
    <alternativeName>
        <fullName evidence="5">RNA-uridine isomerase</fullName>
    </alternativeName>
</protein>
<accession>A0A6N2U4A7</accession>
<feature type="domain" description="Pseudouridine synthase RsuA/RluA-like" evidence="7">
    <location>
        <begin position="82"/>
        <end position="226"/>
    </location>
</feature>
<dbReference type="PANTHER" id="PTHR21600:SF44">
    <property type="entry name" value="RIBOSOMAL LARGE SUBUNIT PSEUDOURIDINE SYNTHASE D"/>
    <property type="match status" value="1"/>
</dbReference>
<dbReference type="InterPro" id="IPR006224">
    <property type="entry name" value="PsdUridine_synth_RluA-like_CS"/>
</dbReference>
<dbReference type="InterPro" id="IPR006145">
    <property type="entry name" value="PsdUridine_synth_RsuA/RluA"/>
</dbReference>
<name>A0A6N2U4A7_9FIRM</name>
<proteinExistence type="inferred from homology"/>
<dbReference type="GO" id="GO:0003723">
    <property type="term" value="F:RNA binding"/>
    <property type="evidence" value="ECO:0007669"/>
    <property type="project" value="UniProtKB-KW"/>
</dbReference>
<reference evidence="8" key="1">
    <citation type="submission" date="2019-11" db="EMBL/GenBank/DDBJ databases">
        <authorList>
            <person name="Feng L."/>
        </authorList>
    </citation>
    <scope>NUCLEOTIDE SEQUENCE</scope>
    <source>
        <strain evidence="8">AvaginalisLFYP127</strain>
    </source>
</reference>
<evidence type="ECO:0000256" key="5">
    <source>
        <dbReference type="ARBA" id="ARBA00033164"/>
    </source>
</evidence>
<evidence type="ECO:0000256" key="3">
    <source>
        <dbReference type="ARBA" id="ARBA00023235"/>
    </source>
</evidence>
<dbReference type="PANTHER" id="PTHR21600">
    <property type="entry name" value="MITOCHONDRIAL RNA PSEUDOURIDINE SYNTHASE"/>
    <property type="match status" value="1"/>
</dbReference>
<evidence type="ECO:0000256" key="1">
    <source>
        <dbReference type="ARBA" id="ARBA00000073"/>
    </source>
</evidence>
<evidence type="ECO:0000259" key="7">
    <source>
        <dbReference type="Pfam" id="PF00849"/>
    </source>
</evidence>
<gene>
    <name evidence="8" type="primary">rluD_2</name>
    <name evidence="8" type="ORF">AVLFYP127_00951</name>
</gene>
<dbReference type="AlphaFoldDB" id="A0A6N2U4A7"/>
<dbReference type="Gene3D" id="3.30.2350.10">
    <property type="entry name" value="Pseudouridine synthase"/>
    <property type="match status" value="1"/>
</dbReference>
<keyword evidence="3 8" id="KW-0413">Isomerase</keyword>
<dbReference type="InterPro" id="IPR050188">
    <property type="entry name" value="RluA_PseudoU_synthase"/>
</dbReference>
<evidence type="ECO:0000256" key="6">
    <source>
        <dbReference type="PROSITE-ProRule" id="PRU00182"/>
    </source>
</evidence>
<evidence type="ECO:0000256" key="2">
    <source>
        <dbReference type="ARBA" id="ARBA00010876"/>
    </source>
</evidence>
<dbReference type="Pfam" id="PF00849">
    <property type="entry name" value="PseudoU_synth_2"/>
    <property type="match status" value="1"/>
</dbReference>
<dbReference type="GO" id="GO:0000455">
    <property type="term" value="P:enzyme-directed rRNA pseudouridine synthesis"/>
    <property type="evidence" value="ECO:0007669"/>
    <property type="project" value="TreeGrafter"/>
</dbReference>
<dbReference type="PROSITE" id="PS01129">
    <property type="entry name" value="PSI_RLU"/>
    <property type="match status" value="1"/>
</dbReference>